<evidence type="ECO:0000313" key="3">
    <source>
        <dbReference type="Proteomes" id="UP001139366"/>
    </source>
</evidence>
<gene>
    <name evidence="2" type="ORF">K6T82_23690</name>
</gene>
<comment type="caution">
    <text evidence="2">The sequence shown here is derived from an EMBL/GenBank/DDBJ whole genome shotgun (WGS) entry which is preliminary data.</text>
</comment>
<dbReference type="Pfam" id="PF10626">
    <property type="entry name" value="TraO"/>
    <property type="match status" value="1"/>
</dbReference>
<dbReference type="RefSeq" id="WP_223711453.1">
    <property type="nucleotide sequence ID" value="NZ_JAINUY010000012.1"/>
</dbReference>
<evidence type="ECO:0000256" key="1">
    <source>
        <dbReference type="SAM" id="SignalP"/>
    </source>
</evidence>
<dbReference type="EMBL" id="JAINUY010000012">
    <property type="protein sequence ID" value="MBZ4037780.1"/>
    <property type="molecule type" value="Genomic_DNA"/>
</dbReference>
<sequence length="180" mass="20209">MRKITFLITSLLMISMSLKAQSYANAFTGNLGIVQDGIGGLFSYNYFLDRHDFIDAGVLLTAANFKYVDGIKIPYNDFTLNLGYSKNVFWNYKNTFNVNIGAGGVFGYETVNKGDKELKNGAIIRSEPGFIYGAYIGIDLDYAITDQYSITLRANEYYHANSDLGEFMPFLGLGFRYYAN</sequence>
<organism evidence="2 3">
    <name type="scientific">Flavobacterium potami</name>
    <dbReference type="NCBI Taxonomy" id="2872310"/>
    <lineage>
        <taxon>Bacteria</taxon>
        <taxon>Pseudomonadati</taxon>
        <taxon>Bacteroidota</taxon>
        <taxon>Flavobacteriia</taxon>
        <taxon>Flavobacteriales</taxon>
        <taxon>Flavobacteriaceae</taxon>
        <taxon>Flavobacterium</taxon>
    </lineage>
</organism>
<keyword evidence="3" id="KW-1185">Reference proteome</keyword>
<reference evidence="2 3" key="1">
    <citation type="journal article" date="2023" name="Antonie Van Leeuwenhoek">
        <title>Flavobacterium potami sp. nov., a multi-metal resistance genes harbouring bacterium isolated from shallow river silt.</title>
        <authorList>
            <person name="Li S."/>
            <person name="Mao S."/>
            <person name="Mu W."/>
            <person name="Guo B."/>
            <person name="Li C."/>
            <person name="Zhu Q."/>
            <person name="Hou X."/>
            <person name="Zhao Y."/>
            <person name="Wei S."/>
            <person name="Liu H."/>
            <person name="Liu A."/>
        </authorList>
    </citation>
    <scope>NUCLEOTIDE SEQUENCE [LARGE SCALE GENOMIC DNA]</scope>
    <source>
        <strain evidence="2 3">17A</strain>
    </source>
</reference>
<proteinExistence type="predicted"/>
<accession>A0A9X1KSR2</accession>
<evidence type="ECO:0000313" key="2">
    <source>
        <dbReference type="EMBL" id="MBZ4037780.1"/>
    </source>
</evidence>
<dbReference type="InterPro" id="IPR018899">
    <property type="entry name" value="Conjug_transposon_Tra0"/>
</dbReference>
<dbReference type="Proteomes" id="UP001139366">
    <property type="component" value="Unassembled WGS sequence"/>
</dbReference>
<feature type="signal peptide" evidence="1">
    <location>
        <begin position="1"/>
        <end position="26"/>
    </location>
</feature>
<name>A0A9X1KSR2_9FLAO</name>
<dbReference type="AlphaFoldDB" id="A0A9X1KSR2"/>
<keyword evidence="1" id="KW-0732">Signal</keyword>
<protein>
    <submittedName>
        <fullName evidence="2">Conjugal transfer protein TraO</fullName>
    </submittedName>
</protein>
<feature type="chain" id="PRO_5040733949" evidence="1">
    <location>
        <begin position="27"/>
        <end position="180"/>
    </location>
</feature>